<feature type="compositionally biased region" description="Polar residues" evidence="1">
    <location>
        <begin position="82"/>
        <end position="99"/>
    </location>
</feature>
<feature type="region of interest" description="Disordered" evidence="1">
    <location>
        <begin position="81"/>
        <end position="217"/>
    </location>
</feature>
<keyword evidence="2" id="KW-0812">Transmembrane</keyword>
<feature type="region of interest" description="Disordered" evidence="1">
    <location>
        <begin position="1"/>
        <end position="28"/>
    </location>
</feature>
<evidence type="ECO:0000313" key="3">
    <source>
        <dbReference type="EMBL" id="KAF4979937.1"/>
    </source>
</evidence>
<dbReference type="OrthoDB" id="5423884at2759"/>
<evidence type="ECO:0000256" key="2">
    <source>
        <dbReference type="SAM" id="Phobius"/>
    </source>
</evidence>
<keyword evidence="4" id="KW-1185">Reference proteome</keyword>
<keyword evidence="2" id="KW-0472">Membrane</keyword>
<evidence type="ECO:0000313" key="4">
    <source>
        <dbReference type="Proteomes" id="UP000635477"/>
    </source>
</evidence>
<comment type="caution">
    <text evidence="3">The sequence shown here is derived from an EMBL/GenBank/DDBJ whole genome shotgun (WGS) entry which is preliminary data.</text>
</comment>
<gene>
    <name evidence="3" type="ORF">FZEAL_3948</name>
</gene>
<feature type="transmembrane region" description="Helical" evidence="2">
    <location>
        <begin position="45"/>
        <end position="68"/>
    </location>
</feature>
<dbReference type="EMBL" id="JABEYC010000264">
    <property type="protein sequence ID" value="KAF4979937.1"/>
    <property type="molecule type" value="Genomic_DNA"/>
</dbReference>
<protein>
    <submittedName>
        <fullName evidence="3">Uncharacterized protein</fullName>
    </submittedName>
</protein>
<feature type="compositionally biased region" description="Basic and acidic residues" evidence="1">
    <location>
        <begin position="183"/>
        <end position="217"/>
    </location>
</feature>
<name>A0A8H4UN99_9HYPO</name>
<accession>A0A8H4UN99</accession>
<proteinExistence type="predicted"/>
<keyword evidence="2" id="KW-1133">Transmembrane helix</keyword>
<organism evidence="3 4">
    <name type="scientific">Fusarium zealandicum</name>
    <dbReference type="NCBI Taxonomy" id="1053134"/>
    <lineage>
        <taxon>Eukaryota</taxon>
        <taxon>Fungi</taxon>
        <taxon>Dikarya</taxon>
        <taxon>Ascomycota</taxon>
        <taxon>Pezizomycotina</taxon>
        <taxon>Sordariomycetes</taxon>
        <taxon>Hypocreomycetidae</taxon>
        <taxon>Hypocreales</taxon>
        <taxon>Nectriaceae</taxon>
        <taxon>Fusarium</taxon>
        <taxon>Fusarium staphyleae species complex</taxon>
    </lineage>
</organism>
<feature type="compositionally biased region" description="Polar residues" evidence="1">
    <location>
        <begin position="1"/>
        <end position="10"/>
    </location>
</feature>
<evidence type="ECO:0000256" key="1">
    <source>
        <dbReference type="SAM" id="MobiDB-lite"/>
    </source>
</evidence>
<dbReference type="AlphaFoldDB" id="A0A8H4UN99"/>
<sequence length="217" mass="24013">MPVLPSSTVPSEPRLAVRQNDASSSSFTAVPSTYGAADNSPHPGVVAGIVLGSVAGFLLLLYLIYMLLHGGPVIVREETSGAPMSSVTGDSSTHASRSVMSFRRDRRQQRKPRSTGSRRTRSRATTVRSRDRSRRRVSPVIVDPAPPRVVPGSGVSTVSSDNEIIVEEEHTPPPRRSYGQRQSQDRYRREPLVRDDGYGPPRDHSPRRDSRRYSRDR</sequence>
<reference evidence="3" key="2">
    <citation type="submission" date="2020-05" db="EMBL/GenBank/DDBJ databases">
        <authorList>
            <person name="Kim H.-S."/>
            <person name="Proctor R.H."/>
            <person name="Brown D.W."/>
        </authorList>
    </citation>
    <scope>NUCLEOTIDE SEQUENCE</scope>
    <source>
        <strain evidence="3">NRRL 22465</strain>
    </source>
</reference>
<feature type="compositionally biased region" description="Basic residues" evidence="1">
    <location>
        <begin position="104"/>
        <end position="122"/>
    </location>
</feature>
<dbReference type="Proteomes" id="UP000635477">
    <property type="component" value="Unassembled WGS sequence"/>
</dbReference>
<reference evidence="3" key="1">
    <citation type="journal article" date="2020" name="BMC Genomics">
        <title>Correction to: Identification and distribution of gene clusters required for synthesis of sphingolipid metabolism inhibitors in diverse species of the filamentous fungus Fusarium.</title>
        <authorList>
            <person name="Kim H.S."/>
            <person name="Lohmar J.M."/>
            <person name="Busman M."/>
            <person name="Brown D.W."/>
            <person name="Naumann T.A."/>
            <person name="Divon H.H."/>
            <person name="Lysoe E."/>
            <person name="Uhlig S."/>
            <person name="Proctor R.H."/>
        </authorList>
    </citation>
    <scope>NUCLEOTIDE SEQUENCE</scope>
    <source>
        <strain evidence="3">NRRL 22465</strain>
    </source>
</reference>
<feature type="compositionally biased region" description="Low complexity" evidence="1">
    <location>
        <begin position="150"/>
        <end position="160"/>
    </location>
</feature>